<accession>A0A1W9Z1M1</accession>
<keyword evidence="2" id="KW-1185">Reference proteome</keyword>
<protein>
    <submittedName>
        <fullName evidence="1">Phosphodiesterase</fullName>
    </submittedName>
</protein>
<evidence type="ECO:0000313" key="1">
    <source>
        <dbReference type="EMBL" id="ORA06089.1"/>
    </source>
</evidence>
<dbReference type="EMBL" id="MVHJ01000004">
    <property type="protein sequence ID" value="ORA06089.1"/>
    <property type="molecule type" value="Genomic_DNA"/>
</dbReference>
<dbReference type="SUPFAM" id="SSF56634">
    <property type="entry name" value="Heme-dependent catalase-like"/>
    <property type="match status" value="1"/>
</dbReference>
<dbReference type="STRING" id="564198.BST17_07095"/>
<sequence>MRASELTTAPFRAGAALRDARLFHPVGVLCQGRITRTADPEKGLPISDGQVIGRISKGAGTPDGLPDFAGLAFRSRSEGRPWDVLMVSSVARVVLVPSTSWSAAQFSTLMPFGYRDKVYWLRAELTSPTDFTGLDVGQIRERLHDQPIVISIEQAEGTGRFGPLAVLQFDRDLEDAWPEDIAFDPTLNHADGVKLLPEWLTALRRRAYRGSRQGRDAE</sequence>
<dbReference type="InterPro" id="IPR020835">
    <property type="entry name" value="Catalase_sf"/>
</dbReference>
<reference evidence="1 2" key="1">
    <citation type="submission" date="2017-02" db="EMBL/GenBank/DDBJ databases">
        <title>The new phylogeny of genus Mycobacterium.</title>
        <authorList>
            <person name="Tortoli E."/>
            <person name="Trovato A."/>
            <person name="Cirillo D.M."/>
        </authorList>
    </citation>
    <scope>NUCLEOTIDE SEQUENCE [LARGE SCALE GENOMIC DNA]</scope>
    <source>
        <strain evidence="1 2">DSM 45578</strain>
    </source>
</reference>
<evidence type="ECO:0000313" key="2">
    <source>
        <dbReference type="Proteomes" id="UP000192366"/>
    </source>
</evidence>
<dbReference type="Proteomes" id="UP000192366">
    <property type="component" value="Unassembled WGS sequence"/>
</dbReference>
<comment type="caution">
    <text evidence="1">The sequence shown here is derived from an EMBL/GenBank/DDBJ whole genome shotgun (WGS) entry which is preliminary data.</text>
</comment>
<dbReference type="OrthoDB" id="3368165at2"/>
<dbReference type="RefSeq" id="WP_083056516.1">
    <property type="nucleotide sequence ID" value="NZ_JACKVM010000008.1"/>
</dbReference>
<dbReference type="AlphaFoldDB" id="A0A1W9Z1M1"/>
<dbReference type="GO" id="GO:0020037">
    <property type="term" value="F:heme binding"/>
    <property type="evidence" value="ECO:0007669"/>
    <property type="project" value="InterPro"/>
</dbReference>
<name>A0A1W9Z1M1_MYCBA</name>
<proteinExistence type="predicted"/>
<gene>
    <name evidence="1" type="ORF">BST17_07095</name>
</gene>
<organism evidence="1 2">
    <name type="scientific">Mycolicibacterium bacteremicum</name>
    <name type="common">Mycobacterium bacteremicum</name>
    <dbReference type="NCBI Taxonomy" id="564198"/>
    <lineage>
        <taxon>Bacteria</taxon>
        <taxon>Bacillati</taxon>
        <taxon>Actinomycetota</taxon>
        <taxon>Actinomycetes</taxon>
        <taxon>Mycobacteriales</taxon>
        <taxon>Mycobacteriaceae</taxon>
        <taxon>Mycolicibacterium</taxon>
    </lineage>
</organism>